<feature type="domain" description="Ig-like" evidence="7">
    <location>
        <begin position="222"/>
        <end position="301"/>
    </location>
</feature>
<feature type="domain" description="Ig-like" evidence="7">
    <location>
        <begin position="119"/>
        <end position="217"/>
    </location>
</feature>
<dbReference type="PANTHER" id="PTHR11640:SF31">
    <property type="entry name" value="IRREGULAR CHIASM C-ROUGHEST PROTEIN-RELATED"/>
    <property type="match status" value="1"/>
</dbReference>
<dbReference type="PROSITE" id="PS50853">
    <property type="entry name" value="FN3"/>
    <property type="match status" value="1"/>
</dbReference>
<evidence type="ECO:0000313" key="10">
    <source>
        <dbReference type="Proteomes" id="UP000274131"/>
    </source>
</evidence>
<dbReference type="EMBL" id="UXUI01007783">
    <property type="protein sequence ID" value="VDD89417.1"/>
    <property type="molecule type" value="Genomic_DNA"/>
</dbReference>
<evidence type="ECO:0000256" key="1">
    <source>
        <dbReference type="ARBA" id="ARBA00004479"/>
    </source>
</evidence>
<dbReference type="GO" id="GO:0005886">
    <property type="term" value="C:plasma membrane"/>
    <property type="evidence" value="ECO:0007669"/>
    <property type="project" value="TreeGrafter"/>
</dbReference>
<feature type="domain" description="Fibronectin type-III" evidence="8">
    <location>
        <begin position="730"/>
        <end position="819"/>
    </location>
</feature>
<comment type="subcellular location">
    <subcellularLocation>
        <location evidence="1">Membrane</location>
        <topology evidence="1">Single-pass type I membrane protein</topology>
    </subcellularLocation>
</comment>
<dbReference type="InterPro" id="IPR036116">
    <property type="entry name" value="FN3_sf"/>
</dbReference>
<dbReference type="InterPro" id="IPR007110">
    <property type="entry name" value="Ig-like_dom"/>
</dbReference>
<evidence type="ECO:0000259" key="8">
    <source>
        <dbReference type="PROSITE" id="PS50853"/>
    </source>
</evidence>
<evidence type="ECO:0000256" key="3">
    <source>
        <dbReference type="ARBA" id="ARBA00023157"/>
    </source>
</evidence>
<proteinExistence type="predicted"/>
<reference evidence="9 10" key="2">
    <citation type="submission" date="2018-10" db="EMBL/GenBank/DDBJ databases">
        <authorList>
            <consortium name="Pathogen Informatics"/>
        </authorList>
    </citation>
    <scope>NUCLEOTIDE SEQUENCE [LARGE SCALE GENOMIC DNA]</scope>
</reference>
<dbReference type="WBParaSite" id="EVEC_0000446001-mRNA-1">
    <property type="protein sequence ID" value="EVEC_0000446001-mRNA-1"/>
    <property type="gene ID" value="EVEC_0000446001"/>
</dbReference>
<dbReference type="CDD" id="cd00063">
    <property type="entry name" value="FN3"/>
    <property type="match status" value="1"/>
</dbReference>
<dbReference type="Gene3D" id="2.60.40.10">
    <property type="entry name" value="Immunoglobulins"/>
    <property type="match status" value="7"/>
</dbReference>
<protein>
    <submittedName>
        <fullName evidence="11">B-cell receptor CD22-like</fullName>
    </submittedName>
</protein>
<feature type="domain" description="Ig-like" evidence="7">
    <location>
        <begin position="491"/>
        <end position="598"/>
    </location>
</feature>
<keyword evidence="5" id="KW-0393">Immunoglobulin domain</keyword>
<evidence type="ECO:0000313" key="9">
    <source>
        <dbReference type="EMBL" id="VDD89417.1"/>
    </source>
</evidence>
<keyword evidence="4" id="KW-0325">Glycoprotein</keyword>
<evidence type="ECO:0000259" key="7">
    <source>
        <dbReference type="PROSITE" id="PS50835"/>
    </source>
</evidence>
<dbReference type="CDD" id="cd00096">
    <property type="entry name" value="Ig"/>
    <property type="match status" value="4"/>
</dbReference>
<feature type="domain" description="Ig-like" evidence="7">
    <location>
        <begin position="603"/>
        <end position="689"/>
    </location>
</feature>
<dbReference type="AlphaFoldDB" id="A0A158QA94"/>
<evidence type="ECO:0000256" key="4">
    <source>
        <dbReference type="ARBA" id="ARBA00023180"/>
    </source>
</evidence>
<dbReference type="InterPro" id="IPR013783">
    <property type="entry name" value="Ig-like_fold"/>
</dbReference>
<evidence type="ECO:0000256" key="2">
    <source>
        <dbReference type="ARBA" id="ARBA00023136"/>
    </source>
</evidence>
<keyword evidence="2 6" id="KW-0472">Membrane</keyword>
<dbReference type="InterPro" id="IPR051275">
    <property type="entry name" value="Cell_adhesion_signaling"/>
</dbReference>
<organism evidence="11">
    <name type="scientific">Enterobius vermicularis</name>
    <name type="common">Human pinworm</name>
    <dbReference type="NCBI Taxonomy" id="51028"/>
    <lineage>
        <taxon>Eukaryota</taxon>
        <taxon>Metazoa</taxon>
        <taxon>Ecdysozoa</taxon>
        <taxon>Nematoda</taxon>
        <taxon>Chromadorea</taxon>
        <taxon>Rhabditida</taxon>
        <taxon>Spirurina</taxon>
        <taxon>Oxyuridomorpha</taxon>
        <taxon>Oxyuroidea</taxon>
        <taxon>Oxyuridae</taxon>
        <taxon>Enterobius</taxon>
    </lineage>
</organism>
<dbReference type="SMART" id="SM00408">
    <property type="entry name" value="IGc2"/>
    <property type="match status" value="6"/>
</dbReference>
<feature type="domain" description="Ig-like" evidence="7">
    <location>
        <begin position="13"/>
        <end position="115"/>
    </location>
</feature>
<dbReference type="GO" id="GO:0050839">
    <property type="term" value="F:cell adhesion molecule binding"/>
    <property type="evidence" value="ECO:0007669"/>
    <property type="project" value="TreeGrafter"/>
</dbReference>
<dbReference type="GO" id="GO:0005911">
    <property type="term" value="C:cell-cell junction"/>
    <property type="evidence" value="ECO:0007669"/>
    <property type="project" value="TreeGrafter"/>
</dbReference>
<dbReference type="PROSITE" id="PS50835">
    <property type="entry name" value="IG_LIKE"/>
    <property type="match status" value="7"/>
</dbReference>
<dbReference type="SMART" id="SM00409">
    <property type="entry name" value="IG"/>
    <property type="match status" value="6"/>
</dbReference>
<sequence length="1118" mass="124321">MHQMAILFPIIIPSSVYLTRPKTEPYYVKDGGVGPVLECSFAAEYLNRTRYEPSWTAVIGELPKHITRNDINFVRDAYELMQNDARYSLRLKTVSYRKNNGKYYCTILDKENGIAPERPEISKEPEGHVVEGEFISIECESNSGNPPPTFTWRFSNNTEVPKEWFQVKPATPSNSVSSSILQWRASFFDNGASLTCEVWNKALPVGQHYDATSKALNVFYRPRVKVGPVREYNVEEGERTEVTCTADGNPEPTKFEWNSVNTGERHETAIWRFAAEKRHSGELRCKATNRVDSGYNTLNLNVLYRPTVTVQELFTPAEGETITLKCTADSNPAPDIVYWQMPNGARHNDSHLILNSVVRSDSGNYTCVAMNTMTVYGHPPKNYTRTGTGISVVDVRSKPGKATIRSSEPTVVIGSRVTLTCEVSDIGSPKAQYRWSSRTEDDTFRGIEQASDSIVIEHATLNNSGDYYCTPFNSIGDGGEARFLLEVIEPPKFTTTLPGSKILKNENAVLYCEAEGYPAPEIRWLKNGYDITDSNDSHWTIVSERHDESCPIGNYCAIPVASQLRFVEPLKWSDKGIYECFAKNGIEKLSAQTSSRISVFHNPVILNERYPNESLAAADSSSNARIVCQVSANPAPRIEWVKGSSEVHSGNSRYTINTMALIGKVDEFESVLEIHDLVESDYGPYTCRAIARPQSPRNARVILAASGWLLIGWQSGFDGGEEQKFQLEYRKTNPWKDVPDGADPVTFYINGGNASSVVIYGEGSKFGRRYRRYIEPTTFLIYNITSLTPLSNYWVRIRAGNTLGESEWTPVLTALTADVMEVARLPRPQSLVYNTNQRSVGFQDPDMTGLCLLLLVSTEEASEEKEPNWRSVGCFFESPILNIDSAAQFRARFCLEGNISVCSRPADIVVTATLLASAWKYALPLAVIAFAVLLLVLTLLACCFLRRYLVCGKAKLRTRSIFDKKRPDVSAPLPQADGKNAVVHGSHSDSGIFTLGSLPNNQPVGQQSANGPPENSAPYDMTVNEWCSSDANDFSNDPYTHDYGSQYISGKDAFPGPPSLQSGNFFYEGFPPCDAQPFGDQRSSLEGLPTTIYEDQEDSDEASCSVSGGRRVMREIIV</sequence>
<evidence type="ECO:0000256" key="6">
    <source>
        <dbReference type="SAM" id="Phobius"/>
    </source>
</evidence>
<dbReference type="InterPro" id="IPR036179">
    <property type="entry name" value="Ig-like_dom_sf"/>
</dbReference>
<dbReference type="InterPro" id="IPR003961">
    <property type="entry name" value="FN3_dom"/>
</dbReference>
<gene>
    <name evidence="9" type="ORF">EVEC_LOCUS4168</name>
</gene>
<dbReference type="PANTHER" id="PTHR11640">
    <property type="entry name" value="NEPHRIN"/>
    <property type="match status" value="1"/>
</dbReference>
<keyword evidence="6" id="KW-1133">Transmembrane helix</keyword>
<name>A0A158QA94_ENTVE</name>
<dbReference type="InterPro" id="IPR056069">
    <property type="entry name" value="DUF7652"/>
</dbReference>
<feature type="domain" description="Ig-like" evidence="7">
    <location>
        <begin position="399"/>
        <end position="470"/>
    </location>
</feature>
<evidence type="ECO:0000256" key="5">
    <source>
        <dbReference type="ARBA" id="ARBA00023319"/>
    </source>
</evidence>
<keyword evidence="6" id="KW-0812">Transmembrane</keyword>
<dbReference type="GO" id="GO:0098609">
    <property type="term" value="P:cell-cell adhesion"/>
    <property type="evidence" value="ECO:0007669"/>
    <property type="project" value="TreeGrafter"/>
</dbReference>
<dbReference type="STRING" id="51028.A0A158QA94"/>
<keyword evidence="10" id="KW-1185">Reference proteome</keyword>
<dbReference type="InterPro" id="IPR003598">
    <property type="entry name" value="Ig_sub2"/>
</dbReference>
<dbReference type="OrthoDB" id="5857426at2759"/>
<dbReference type="SMART" id="SM00060">
    <property type="entry name" value="FN3"/>
    <property type="match status" value="1"/>
</dbReference>
<dbReference type="Proteomes" id="UP000274131">
    <property type="component" value="Unassembled WGS sequence"/>
</dbReference>
<keyword evidence="3" id="KW-1015">Disulfide bond</keyword>
<feature type="transmembrane region" description="Helical" evidence="6">
    <location>
        <begin position="921"/>
        <end position="945"/>
    </location>
</feature>
<dbReference type="SUPFAM" id="SSF48726">
    <property type="entry name" value="Immunoglobulin"/>
    <property type="match status" value="5"/>
</dbReference>
<feature type="domain" description="Ig-like" evidence="7">
    <location>
        <begin position="306"/>
        <end position="384"/>
    </location>
</feature>
<reference evidence="11" key="1">
    <citation type="submission" date="2016-04" db="UniProtKB">
        <authorList>
            <consortium name="WormBaseParasite"/>
        </authorList>
    </citation>
    <scope>IDENTIFICATION</scope>
</reference>
<evidence type="ECO:0000313" key="11">
    <source>
        <dbReference type="WBParaSite" id="EVEC_0000446001-mRNA-1"/>
    </source>
</evidence>
<dbReference type="SUPFAM" id="SSF49265">
    <property type="entry name" value="Fibronectin type III"/>
    <property type="match status" value="1"/>
</dbReference>
<dbReference type="Pfam" id="PF13927">
    <property type="entry name" value="Ig_3"/>
    <property type="match status" value="5"/>
</dbReference>
<dbReference type="Pfam" id="PF24665">
    <property type="entry name" value="DUF7652"/>
    <property type="match status" value="1"/>
</dbReference>
<accession>A0A158QA94</accession>
<dbReference type="InterPro" id="IPR003599">
    <property type="entry name" value="Ig_sub"/>
</dbReference>